<dbReference type="EMBL" id="DSOK01000204">
    <property type="protein sequence ID" value="HEN15220.1"/>
    <property type="molecule type" value="Genomic_DNA"/>
</dbReference>
<reference evidence="1" key="1">
    <citation type="journal article" date="2020" name="mSystems">
        <title>Genome- and Community-Level Interaction Insights into Carbon Utilization and Element Cycling Functions of Hydrothermarchaeota in Hydrothermal Sediment.</title>
        <authorList>
            <person name="Zhou Z."/>
            <person name="Liu Y."/>
            <person name="Xu W."/>
            <person name="Pan J."/>
            <person name="Luo Z.H."/>
            <person name="Li M."/>
        </authorList>
    </citation>
    <scope>NUCLEOTIDE SEQUENCE [LARGE SCALE GENOMIC DNA]</scope>
    <source>
        <strain evidence="1">SpSt-339</strain>
    </source>
</reference>
<organism evidence="1">
    <name type="scientific">Schlesneria paludicola</name>
    <dbReference type="NCBI Taxonomy" id="360056"/>
    <lineage>
        <taxon>Bacteria</taxon>
        <taxon>Pseudomonadati</taxon>
        <taxon>Planctomycetota</taxon>
        <taxon>Planctomycetia</taxon>
        <taxon>Planctomycetales</taxon>
        <taxon>Planctomycetaceae</taxon>
        <taxon>Schlesneria</taxon>
    </lineage>
</organism>
<dbReference type="PANTHER" id="PTHR48100:SF1">
    <property type="entry name" value="HISTIDINE PHOSPHATASE FAMILY PROTEIN-RELATED"/>
    <property type="match status" value="1"/>
</dbReference>
<dbReference type="Gene3D" id="3.40.50.1240">
    <property type="entry name" value="Phosphoglycerate mutase-like"/>
    <property type="match status" value="1"/>
</dbReference>
<dbReference type="InterPro" id="IPR013078">
    <property type="entry name" value="His_Pase_superF_clade-1"/>
</dbReference>
<dbReference type="InterPro" id="IPR029033">
    <property type="entry name" value="His_PPase_superfam"/>
</dbReference>
<dbReference type="PANTHER" id="PTHR48100">
    <property type="entry name" value="BROAD-SPECIFICITY PHOSPHATASE YOR283W-RELATED"/>
    <property type="match status" value="1"/>
</dbReference>
<dbReference type="SUPFAM" id="SSF53254">
    <property type="entry name" value="Phosphoglycerate mutase-like"/>
    <property type="match status" value="1"/>
</dbReference>
<dbReference type="NCBIfam" id="TIGR00249">
    <property type="entry name" value="sixA"/>
    <property type="match status" value="1"/>
</dbReference>
<dbReference type="GO" id="GO:0005737">
    <property type="term" value="C:cytoplasm"/>
    <property type="evidence" value="ECO:0007669"/>
    <property type="project" value="InterPro"/>
</dbReference>
<gene>
    <name evidence="1" type="primary">sixA</name>
    <name evidence="1" type="ORF">ENQ76_07110</name>
</gene>
<dbReference type="InterPro" id="IPR004449">
    <property type="entry name" value="SixA"/>
</dbReference>
<proteinExistence type="predicted"/>
<dbReference type="AlphaFoldDB" id="A0A7C2JZ85"/>
<dbReference type="Pfam" id="PF00300">
    <property type="entry name" value="His_Phos_1"/>
    <property type="match status" value="1"/>
</dbReference>
<name>A0A7C2JZ85_9PLAN</name>
<protein>
    <submittedName>
        <fullName evidence="1">Phosphohistidine phosphatase SixA</fullName>
    </submittedName>
</protein>
<dbReference type="InterPro" id="IPR050275">
    <property type="entry name" value="PGM_Phosphatase"/>
</dbReference>
<comment type="caution">
    <text evidence="1">The sequence shown here is derived from an EMBL/GenBank/DDBJ whole genome shotgun (WGS) entry which is preliminary data.</text>
</comment>
<evidence type="ECO:0000313" key="1">
    <source>
        <dbReference type="EMBL" id="HEN15220.1"/>
    </source>
</evidence>
<dbReference type="GO" id="GO:0101006">
    <property type="term" value="F:protein histidine phosphatase activity"/>
    <property type="evidence" value="ECO:0007669"/>
    <property type="project" value="InterPro"/>
</dbReference>
<accession>A0A7C2JZ85</accession>
<sequence>MDADLELWLMRHGEAEHSAGSDGERALSERGRQQVRQFARWMAGRVPAPDLVWHSPLRRARETAELIADEYGMLSDLQEQSLLAPGLQADRLVSALAERAVTRVVCVGHQPDIGRALADLVGGSRILIPPGLCAGVVFTGPISVGAGSLRWLADPAWFGG</sequence>
<dbReference type="CDD" id="cd07067">
    <property type="entry name" value="HP_PGM_like"/>
    <property type="match status" value="1"/>
</dbReference>
<dbReference type="SMART" id="SM00855">
    <property type="entry name" value="PGAM"/>
    <property type="match status" value="1"/>
</dbReference>